<keyword evidence="1" id="KW-0001">2Fe-2S</keyword>
<organism evidence="7 8">
    <name type="scientific">Paenibacillus rhizophilus</name>
    <dbReference type="NCBI Taxonomy" id="1850366"/>
    <lineage>
        <taxon>Bacteria</taxon>
        <taxon>Bacillati</taxon>
        <taxon>Bacillota</taxon>
        <taxon>Bacilli</taxon>
        <taxon>Bacillales</taxon>
        <taxon>Paenibacillaceae</taxon>
        <taxon>Paenibacillus</taxon>
    </lineage>
</organism>
<dbReference type="PANTHER" id="PTHR21266">
    <property type="entry name" value="IRON-SULFUR DOMAIN CONTAINING PROTEIN"/>
    <property type="match status" value="1"/>
</dbReference>
<proteinExistence type="predicted"/>
<dbReference type="SUPFAM" id="SSF55961">
    <property type="entry name" value="Bet v1-like"/>
    <property type="match status" value="1"/>
</dbReference>
<dbReference type="GO" id="GO:0051537">
    <property type="term" value="F:2 iron, 2 sulfur cluster binding"/>
    <property type="evidence" value="ECO:0007669"/>
    <property type="project" value="UniProtKB-KW"/>
</dbReference>
<dbReference type="GO" id="GO:0016705">
    <property type="term" value="F:oxidoreductase activity, acting on paired donors, with incorporation or reduction of molecular oxygen"/>
    <property type="evidence" value="ECO:0007669"/>
    <property type="project" value="UniProtKB-ARBA"/>
</dbReference>
<name>A0A3N9PZD7_9BACL</name>
<keyword evidence="4" id="KW-0408">Iron</keyword>
<keyword evidence="2" id="KW-0479">Metal-binding</keyword>
<evidence type="ECO:0000256" key="4">
    <source>
        <dbReference type="ARBA" id="ARBA00023004"/>
    </source>
</evidence>
<evidence type="ECO:0000259" key="6">
    <source>
        <dbReference type="PROSITE" id="PS51296"/>
    </source>
</evidence>
<dbReference type="SUPFAM" id="SSF50022">
    <property type="entry name" value="ISP domain"/>
    <property type="match status" value="1"/>
</dbReference>
<dbReference type="PROSITE" id="PS51296">
    <property type="entry name" value="RIESKE"/>
    <property type="match status" value="1"/>
</dbReference>
<dbReference type="Gene3D" id="3.90.380.10">
    <property type="entry name" value="Naphthalene 1,2-dioxygenase Alpha Subunit, Chain A, domain 1"/>
    <property type="match status" value="1"/>
</dbReference>
<evidence type="ECO:0000313" key="7">
    <source>
        <dbReference type="EMBL" id="RQW10576.1"/>
    </source>
</evidence>
<dbReference type="Proteomes" id="UP000282529">
    <property type="component" value="Unassembled WGS sequence"/>
</dbReference>
<accession>A0A3N9PZD7</accession>
<dbReference type="InterPro" id="IPR036922">
    <property type="entry name" value="Rieske_2Fe-2S_sf"/>
</dbReference>
<reference evidence="7 8" key="1">
    <citation type="submission" date="2018-11" db="EMBL/GenBank/DDBJ databases">
        <title>Genome sequence of strain 7197.</title>
        <authorList>
            <person name="Gao J."/>
            <person name="Sun J."/>
        </authorList>
    </citation>
    <scope>NUCLEOTIDE SEQUENCE [LARGE SCALE GENOMIC DNA]</scope>
    <source>
        <strain evidence="7 8">7197</strain>
    </source>
</reference>
<dbReference type="PANTHER" id="PTHR21266:SF59">
    <property type="entry name" value="BLR4922 PROTEIN"/>
    <property type="match status" value="1"/>
</dbReference>
<dbReference type="GO" id="GO:0004497">
    <property type="term" value="F:monooxygenase activity"/>
    <property type="evidence" value="ECO:0007669"/>
    <property type="project" value="UniProtKB-ARBA"/>
</dbReference>
<dbReference type="Pfam" id="PF19301">
    <property type="entry name" value="LigXa_C"/>
    <property type="match status" value="1"/>
</dbReference>
<keyword evidence="5" id="KW-0411">Iron-sulfur</keyword>
<dbReference type="EMBL" id="RQPI01000008">
    <property type="protein sequence ID" value="RQW10576.1"/>
    <property type="molecule type" value="Genomic_DNA"/>
</dbReference>
<dbReference type="CDD" id="cd03479">
    <property type="entry name" value="Rieske_RO_Alpha_PhDO_like"/>
    <property type="match status" value="1"/>
</dbReference>
<dbReference type="InterPro" id="IPR017941">
    <property type="entry name" value="Rieske_2Fe-2S"/>
</dbReference>
<dbReference type="InterPro" id="IPR045623">
    <property type="entry name" value="LigXa_C"/>
</dbReference>
<keyword evidence="8" id="KW-1185">Reference proteome</keyword>
<dbReference type="Pfam" id="PF00355">
    <property type="entry name" value="Rieske"/>
    <property type="match status" value="1"/>
</dbReference>
<dbReference type="OrthoDB" id="9800776at2"/>
<evidence type="ECO:0000256" key="5">
    <source>
        <dbReference type="ARBA" id="ARBA00023014"/>
    </source>
</evidence>
<dbReference type="Gene3D" id="2.102.10.10">
    <property type="entry name" value="Rieske [2Fe-2S] iron-sulphur domain"/>
    <property type="match status" value="1"/>
</dbReference>
<evidence type="ECO:0000313" key="8">
    <source>
        <dbReference type="Proteomes" id="UP000282529"/>
    </source>
</evidence>
<dbReference type="InterPro" id="IPR050584">
    <property type="entry name" value="Cholesterol_7-desaturase"/>
</dbReference>
<feature type="domain" description="Rieske" evidence="6">
    <location>
        <begin position="27"/>
        <end position="133"/>
    </location>
</feature>
<dbReference type="GO" id="GO:0046872">
    <property type="term" value="F:metal ion binding"/>
    <property type="evidence" value="ECO:0007669"/>
    <property type="project" value="UniProtKB-KW"/>
</dbReference>
<keyword evidence="3" id="KW-0560">Oxidoreductase</keyword>
<evidence type="ECO:0000256" key="3">
    <source>
        <dbReference type="ARBA" id="ARBA00023002"/>
    </source>
</evidence>
<gene>
    <name evidence="7" type="ORF">EH198_15025</name>
</gene>
<evidence type="ECO:0000256" key="1">
    <source>
        <dbReference type="ARBA" id="ARBA00022714"/>
    </source>
</evidence>
<dbReference type="RefSeq" id="WP_124696323.1">
    <property type="nucleotide sequence ID" value="NZ_JBHUFE010000010.1"/>
</dbReference>
<dbReference type="AlphaFoldDB" id="A0A3N9PZD7"/>
<protein>
    <submittedName>
        <fullName evidence="7">Rieske (2Fe-2S) protein</fullName>
    </submittedName>
</protein>
<evidence type="ECO:0000256" key="2">
    <source>
        <dbReference type="ARBA" id="ARBA00022723"/>
    </source>
</evidence>
<comment type="caution">
    <text evidence="7">The sequence shown here is derived from an EMBL/GenBank/DDBJ whole genome shotgun (WGS) entry which is preliminary data.</text>
</comment>
<sequence>MLKTEDNELLTRTGPETPMGEMFRRYWIPVLKSDELLSDGEPKKIKILGEDLLAFRDTDGKVGLVDEKCPHRGTSLSLGNNSGCGLTCIYHGWKFNTEGECVDLPSEPKDSKLKKGIHLKAYETTEKNGIVWGYLGPQEHQPPFPDFYWMNLPDSRLVSERVWQECNYLQVMENDLDYVHAAFLHKALQKQNIKDGLLSSKLGINPDHPLVKNPPVKQAVETTSYGKRCIAVGSEDETTDVFMEIHYIFPFYTYPPRMKGEDGMWHAFIPRDDHSTWSWDVQFAHYSDIDAEAQRERRGILVDEQFRKLNNMTNNYKQNRELMTYANYSGIEGIANQDHAVTETMGPIVDRSREHLGTSDLPIIQMRRMLLDNVKAHMREEPTIRLQDIPLGKLYSCGLTGPKGRKWSEVIPLDGEFVYKDGSFTEETEGPHSYEKV</sequence>